<keyword evidence="3" id="KW-1185">Reference proteome</keyword>
<sequence>MRYILLAILFVFTNCNSNEKTEIPVRDCDNSMFGLMIEKYANSNEAIEKEIYATFNKFNLQNVKVAERYDSLTIEYKKYLNSVFMKIFERSTSDSKMDYSGDLGNPSIINELFYENKAINSFGNEYLRKQEEYRIEVTKLIKNRYLFQRVNESLRTDSPRDRYGNEIKYLDYFFKDMPPIAVMLHIQYTQNIIIQFENDYFKNLVIEK</sequence>
<evidence type="ECO:0000313" key="2">
    <source>
        <dbReference type="EMBL" id="THV56835.1"/>
    </source>
</evidence>
<proteinExistence type="predicted"/>
<gene>
    <name evidence="2" type="ORF">EZV76_16520</name>
</gene>
<protein>
    <recommendedName>
        <fullName evidence="1">Gliding motility-associated protein GldM N-terminal domain-containing protein</fullName>
    </recommendedName>
</protein>
<evidence type="ECO:0000259" key="1">
    <source>
        <dbReference type="Pfam" id="PF12081"/>
    </source>
</evidence>
<dbReference type="AlphaFoldDB" id="A0A4S8RJ85"/>
<accession>A0A4S8RJ85</accession>
<reference evidence="2 3" key="1">
    <citation type="submission" date="2019-03" db="EMBL/GenBank/DDBJ databases">
        <title>Muricauda SCR12 sp.nov, a marine bacterium isolated from Pacific Ocean:the Okinawa trough.</title>
        <authorList>
            <person name="Liu L."/>
        </authorList>
    </citation>
    <scope>NUCLEOTIDE SEQUENCE [LARGE SCALE GENOMIC DNA]</scope>
    <source>
        <strain evidence="2 3">SCR12</strain>
    </source>
</reference>
<comment type="caution">
    <text evidence="2">The sequence shown here is derived from an EMBL/GenBank/DDBJ whole genome shotgun (WGS) entry which is preliminary data.</text>
</comment>
<organism evidence="2 3">
    <name type="scientific">Flagellimonas alvinocaridis</name>
    <dbReference type="NCBI Taxonomy" id="2530200"/>
    <lineage>
        <taxon>Bacteria</taxon>
        <taxon>Pseudomonadati</taxon>
        <taxon>Bacteroidota</taxon>
        <taxon>Flavobacteriia</taxon>
        <taxon>Flavobacteriales</taxon>
        <taxon>Flavobacteriaceae</taxon>
        <taxon>Flagellimonas</taxon>
    </lineage>
</organism>
<feature type="domain" description="Gliding motility-associated protein GldM N-terminal" evidence="1">
    <location>
        <begin position="33"/>
        <end position="205"/>
    </location>
</feature>
<dbReference type="InterPro" id="IPR022720">
    <property type="entry name" value="Motility-assoc_prot_GldM_N"/>
</dbReference>
<evidence type="ECO:0000313" key="3">
    <source>
        <dbReference type="Proteomes" id="UP000310406"/>
    </source>
</evidence>
<name>A0A4S8RJ85_9FLAO</name>
<dbReference type="Pfam" id="PF12081">
    <property type="entry name" value="GldM_1st"/>
    <property type="match status" value="1"/>
</dbReference>
<dbReference type="Proteomes" id="UP000310406">
    <property type="component" value="Unassembled WGS sequence"/>
</dbReference>
<dbReference type="EMBL" id="SNTZ01000020">
    <property type="protein sequence ID" value="THV56835.1"/>
    <property type="molecule type" value="Genomic_DNA"/>
</dbReference>